<evidence type="ECO:0000256" key="2">
    <source>
        <dbReference type="ARBA" id="ARBA00001947"/>
    </source>
</evidence>
<dbReference type="Gene3D" id="1.10.441.10">
    <property type="entry name" value="Phosphomannose Isomerase, domain 2"/>
    <property type="match status" value="1"/>
</dbReference>
<comment type="catalytic activity">
    <reaction evidence="1">
        <text>D-mannose 6-phosphate = D-fructose 6-phosphate</text>
        <dbReference type="Rhea" id="RHEA:12356"/>
        <dbReference type="ChEBI" id="CHEBI:58735"/>
        <dbReference type="ChEBI" id="CHEBI:61527"/>
        <dbReference type="EC" id="5.3.1.8"/>
    </reaction>
</comment>
<sequence>MDIYKKYGHQLPFLFKVLSVNKPLSIQVHPDKSLAGQLFKTRPEHYPDSNHKPEMAIALTPFTGLAYFRPHDEIINFAKRYQQLGDLIGIDLLAEYESANENDRAECLKKCFVKLLKEPQEIIADKIKSLLEMAANDNGDNDLKIFSEIASEYPGDVGSFAYFFLNHVKLEPGQALFIDVNQPHCYLSGDCVEIMACSDNVIRAGLTPKYKDVDLLCETMTYKPKSIDEIILKPTLKDPFTCLYSPSVDEFAIEKIEIDGNQSKTLEYRFEGLHSASLLIIIECGSARINPTVKLKKSNIYFIPPGLNYVVTEIEGKFLAFRAFIRQ</sequence>
<reference evidence="14" key="1">
    <citation type="submission" date="2011-08" db="EMBL/GenBank/DDBJ databases">
        <authorList>
            <person name="Rombauts S."/>
        </authorList>
    </citation>
    <scope>NUCLEOTIDE SEQUENCE</scope>
    <source>
        <strain evidence="14">London</strain>
    </source>
</reference>
<evidence type="ECO:0000259" key="12">
    <source>
        <dbReference type="Pfam" id="PF20512"/>
    </source>
</evidence>
<comment type="pathway">
    <text evidence="3">Nucleotide-sugar biosynthesis; GDP-alpha-D-mannose biosynthesis; alpha-D-mannose 1-phosphate from D-fructose 6-phosphate: step 1/2.</text>
</comment>
<feature type="domain" description="Phosphomannose isomerase type I helical insertion" evidence="12">
    <location>
        <begin position="99"/>
        <end position="165"/>
    </location>
</feature>
<protein>
    <recommendedName>
        <fullName evidence="5">mannose-6-phosphate isomerase</fullName>
        <ecNumber evidence="5">5.3.1.8</ecNumber>
    </recommendedName>
    <alternativeName>
        <fullName evidence="9">Phosphohexomutase</fullName>
    </alternativeName>
    <alternativeName>
        <fullName evidence="10">Phosphomannose isomerase</fullName>
    </alternativeName>
</protein>
<reference evidence="13" key="2">
    <citation type="submission" date="2015-06" db="UniProtKB">
        <authorList>
            <consortium name="EnsemblMetazoa"/>
        </authorList>
    </citation>
    <scope>IDENTIFICATION</scope>
</reference>
<keyword evidence="7" id="KW-0862">Zinc</keyword>
<evidence type="ECO:0000256" key="10">
    <source>
        <dbReference type="ARBA" id="ARBA00030762"/>
    </source>
</evidence>
<dbReference type="GO" id="GO:0005829">
    <property type="term" value="C:cytosol"/>
    <property type="evidence" value="ECO:0007669"/>
    <property type="project" value="TreeGrafter"/>
</dbReference>
<proteinExistence type="inferred from homology"/>
<evidence type="ECO:0000256" key="3">
    <source>
        <dbReference type="ARBA" id="ARBA00004666"/>
    </source>
</evidence>
<keyword evidence="6" id="KW-0479">Metal-binding</keyword>
<dbReference type="InterPro" id="IPR011051">
    <property type="entry name" value="RmlC_Cupin_sf"/>
</dbReference>
<dbReference type="UniPathway" id="UPA00126">
    <property type="reaction ID" value="UER00423"/>
</dbReference>
<keyword evidence="8" id="KW-0413">Isomerase</keyword>
<dbReference type="STRING" id="32264.T1K6J7"/>
<dbReference type="InterPro" id="IPR001250">
    <property type="entry name" value="Man6P_Isoase-1"/>
</dbReference>
<evidence type="ECO:0000256" key="8">
    <source>
        <dbReference type="ARBA" id="ARBA00023235"/>
    </source>
</evidence>
<dbReference type="PANTHER" id="PTHR10309:SF0">
    <property type="entry name" value="MANNOSE-6-PHOSPHATE ISOMERASE"/>
    <property type="match status" value="1"/>
</dbReference>
<feature type="domain" description="Phosphomannose isomerase type I catalytic" evidence="11">
    <location>
        <begin position="3"/>
        <end position="71"/>
    </location>
</feature>
<comment type="cofactor">
    <cofactor evidence="2">
        <name>Zn(2+)</name>
        <dbReference type="ChEBI" id="CHEBI:29105"/>
    </cofactor>
</comment>
<evidence type="ECO:0000256" key="5">
    <source>
        <dbReference type="ARBA" id="ARBA00011956"/>
    </source>
</evidence>
<dbReference type="InterPro" id="IPR014710">
    <property type="entry name" value="RmlC-like_jellyroll"/>
</dbReference>
<name>T1K6J7_TETUR</name>
<keyword evidence="14" id="KW-1185">Reference proteome</keyword>
<accession>T1K6J7</accession>
<dbReference type="SUPFAM" id="SSF51182">
    <property type="entry name" value="RmlC-like cupins"/>
    <property type="match status" value="1"/>
</dbReference>
<dbReference type="InterPro" id="IPR016305">
    <property type="entry name" value="Mannose-6-P_Isomerase"/>
</dbReference>
<dbReference type="Gene3D" id="2.60.120.10">
    <property type="entry name" value="Jelly Rolls"/>
    <property type="match status" value="2"/>
</dbReference>
<evidence type="ECO:0000256" key="4">
    <source>
        <dbReference type="ARBA" id="ARBA00010772"/>
    </source>
</evidence>
<evidence type="ECO:0000313" key="14">
    <source>
        <dbReference type="Proteomes" id="UP000015104"/>
    </source>
</evidence>
<dbReference type="GO" id="GO:0009298">
    <property type="term" value="P:GDP-mannose biosynthetic process"/>
    <property type="evidence" value="ECO:0007669"/>
    <property type="project" value="UniProtKB-UniPathway"/>
</dbReference>
<comment type="similarity">
    <text evidence="4">Belongs to the mannose-6-phosphate isomerase type 1 family.</text>
</comment>
<dbReference type="InterPro" id="IPR046458">
    <property type="entry name" value="PMI_typeI_hel"/>
</dbReference>
<dbReference type="HOGENOM" id="CLU_026967_2_1_1"/>
<dbReference type="PROSITE" id="PS00965">
    <property type="entry name" value="PMI_I_1"/>
    <property type="match status" value="1"/>
</dbReference>
<dbReference type="EnsemblMetazoa" id="tetur06g00740.1">
    <property type="protein sequence ID" value="tetur06g00740.1"/>
    <property type="gene ID" value="tetur06g00740"/>
</dbReference>
<evidence type="ECO:0000313" key="13">
    <source>
        <dbReference type="EnsemblMetazoa" id="tetur06g00740.1"/>
    </source>
</evidence>
<dbReference type="GO" id="GO:0004476">
    <property type="term" value="F:mannose-6-phosphate isomerase activity"/>
    <property type="evidence" value="ECO:0007669"/>
    <property type="project" value="UniProtKB-EC"/>
</dbReference>
<evidence type="ECO:0000256" key="7">
    <source>
        <dbReference type="ARBA" id="ARBA00022833"/>
    </source>
</evidence>
<dbReference type="GO" id="GO:0008270">
    <property type="term" value="F:zinc ion binding"/>
    <property type="evidence" value="ECO:0007669"/>
    <property type="project" value="InterPro"/>
</dbReference>
<dbReference type="eggNOG" id="KOG2757">
    <property type="taxonomic scope" value="Eukaryota"/>
</dbReference>
<dbReference type="Pfam" id="PF20512">
    <property type="entry name" value="PMI_typeI_hel"/>
    <property type="match status" value="1"/>
</dbReference>
<dbReference type="Pfam" id="PF20511">
    <property type="entry name" value="PMI_typeI_cat"/>
    <property type="match status" value="1"/>
</dbReference>
<dbReference type="CDD" id="cd07011">
    <property type="entry name" value="cupin_PMI_type_I_N"/>
    <property type="match status" value="1"/>
</dbReference>
<evidence type="ECO:0000256" key="6">
    <source>
        <dbReference type="ARBA" id="ARBA00022723"/>
    </source>
</evidence>
<dbReference type="AlphaFoldDB" id="T1K6J7"/>
<dbReference type="NCBIfam" id="TIGR00218">
    <property type="entry name" value="manA"/>
    <property type="match status" value="1"/>
</dbReference>
<dbReference type="EC" id="5.3.1.8" evidence="5"/>
<dbReference type="PRINTS" id="PR00714">
    <property type="entry name" value="MAN6PISMRASE"/>
</dbReference>
<organism evidence="13 14">
    <name type="scientific">Tetranychus urticae</name>
    <name type="common">Two-spotted spider mite</name>
    <dbReference type="NCBI Taxonomy" id="32264"/>
    <lineage>
        <taxon>Eukaryota</taxon>
        <taxon>Metazoa</taxon>
        <taxon>Ecdysozoa</taxon>
        <taxon>Arthropoda</taxon>
        <taxon>Chelicerata</taxon>
        <taxon>Arachnida</taxon>
        <taxon>Acari</taxon>
        <taxon>Acariformes</taxon>
        <taxon>Trombidiformes</taxon>
        <taxon>Prostigmata</taxon>
        <taxon>Eleutherengona</taxon>
        <taxon>Raphignathae</taxon>
        <taxon>Tetranychoidea</taxon>
        <taxon>Tetranychidae</taxon>
        <taxon>Tetranychus</taxon>
    </lineage>
</organism>
<dbReference type="PANTHER" id="PTHR10309">
    <property type="entry name" value="MANNOSE-6-PHOSPHATE ISOMERASE"/>
    <property type="match status" value="1"/>
</dbReference>
<dbReference type="GO" id="GO:0005975">
    <property type="term" value="P:carbohydrate metabolic process"/>
    <property type="evidence" value="ECO:0007669"/>
    <property type="project" value="InterPro"/>
</dbReference>
<evidence type="ECO:0000256" key="9">
    <source>
        <dbReference type="ARBA" id="ARBA00029741"/>
    </source>
</evidence>
<dbReference type="EMBL" id="CAEY01001792">
    <property type="status" value="NOT_ANNOTATED_CDS"/>
    <property type="molecule type" value="Genomic_DNA"/>
</dbReference>
<dbReference type="Proteomes" id="UP000015104">
    <property type="component" value="Unassembled WGS sequence"/>
</dbReference>
<dbReference type="InterPro" id="IPR018050">
    <property type="entry name" value="Pmannose_isomerase-type1_CS"/>
</dbReference>
<evidence type="ECO:0000259" key="11">
    <source>
        <dbReference type="Pfam" id="PF20511"/>
    </source>
</evidence>
<evidence type="ECO:0000256" key="1">
    <source>
        <dbReference type="ARBA" id="ARBA00000757"/>
    </source>
</evidence>
<dbReference type="InterPro" id="IPR046457">
    <property type="entry name" value="PMI_typeI_cat"/>
</dbReference>